<dbReference type="AlphaFoldDB" id="A0AAU9CBD7"/>
<organism evidence="2 3">
    <name type="scientific">Leptogranulimonas caecicola</name>
    <dbReference type="NCBI Taxonomy" id="2894156"/>
    <lineage>
        <taxon>Bacteria</taxon>
        <taxon>Bacillati</taxon>
        <taxon>Actinomycetota</taxon>
        <taxon>Coriobacteriia</taxon>
        <taxon>Coriobacteriales</taxon>
        <taxon>Kribbibacteriaceae</taxon>
        <taxon>Leptogranulimonas</taxon>
    </lineage>
</organism>
<feature type="region of interest" description="Disordered" evidence="1">
    <location>
        <begin position="66"/>
        <end position="92"/>
    </location>
</feature>
<evidence type="ECO:0000313" key="2">
    <source>
        <dbReference type="EMBL" id="BDC90854.1"/>
    </source>
</evidence>
<keyword evidence="3" id="KW-1185">Reference proteome</keyword>
<proteinExistence type="predicted"/>
<dbReference type="Proteomes" id="UP001431186">
    <property type="component" value="Chromosome"/>
</dbReference>
<evidence type="ECO:0000256" key="1">
    <source>
        <dbReference type="SAM" id="MobiDB-lite"/>
    </source>
</evidence>
<gene>
    <name evidence="2" type="ORF">ATTO_07260</name>
</gene>
<name>A0AAU9CBD7_9ACTN</name>
<dbReference type="EMBL" id="AP025285">
    <property type="protein sequence ID" value="BDC90854.1"/>
    <property type="molecule type" value="Genomic_DNA"/>
</dbReference>
<evidence type="ECO:0000313" key="3">
    <source>
        <dbReference type="Proteomes" id="UP001431186"/>
    </source>
</evidence>
<reference evidence="2" key="1">
    <citation type="submission" date="2021-11" db="EMBL/GenBank/DDBJ databases">
        <title>Complete genome sequence of Atopobiaceae bacterium TOC12.</title>
        <authorList>
            <person name="Morinaga K."/>
            <person name="Kusada H."/>
            <person name="Tamaki H."/>
        </authorList>
    </citation>
    <scope>NUCLEOTIDE SEQUENCE</scope>
    <source>
        <strain evidence="2">TOC12</strain>
    </source>
</reference>
<sequence length="92" mass="10558">MLKGLKELSGVIRRIRTLSANHPLDTGRANKSLRVIKHAESLVSKVEHNYDDISYRDVHEIERELDSLKTPHISPEDMPSLFDDMNGDDKDF</sequence>
<dbReference type="RefSeq" id="WP_265592244.1">
    <property type="nucleotide sequence ID" value="NZ_AP025285.1"/>
</dbReference>
<protein>
    <submittedName>
        <fullName evidence="2">Uncharacterized protein</fullName>
    </submittedName>
</protein>
<accession>A0AAU9CBD7</accession>
<dbReference type="KEGG" id="lcal:ATTO_07260"/>